<keyword evidence="10" id="KW-1185">Reference proteome</keyword>
<evidence type="ECO:0000256" key="3">
    <source>
        <dbReference type="ARBA" id="ARBA00022692"/>
    </source>
</evidence>
<keyword evidence="4" id="KW-0249">Electron transport</keyword>
<dbReference type="SMART" id="SM00665">
    <property type="entry name" value="B561"/>
    <property type="match status" value="1"/>
</dbReference>
<dbReference type="InterPro" id="IPR006593">
    <property type="entry name" value="Cyt_b561/ferric_Rdtase_TM"/>
</dbReference>
<protein>
    <recommendedName>
        <fullName evidence="8">Cytochrome b561 domain-containing protein</fullName>
    </recommendedName>
</protein>
<dbReference type="EMBL" id="CAUYUE010000011">
    <property type="protein sequence ID" value="CAK0784854.1"/>
    <property type="molecule type" value="Genomic_DNA"/>
</dbReference>
<feature type="transmembrane region" description="Helical" evidence="7">
    <location>
        <begin position="54"/>
        <end position="75"/>
    </location>
</feature>
<dbReference type="PANTHER" id="PTHR23130">
    <property type="entry name" value="CYTOCHROME B561 AND DOMON DOMAIN-CONTAINING PROTEIN"/>
    <property type="match status" value="1"/>
</dbReference>
<dbReference type="Gene3D" id="1.20.120.1770">
    <property type="match status" value="1"/>
</dbReference>
<evidence type="ECO:0000256" key="7">
    <source>
        <dbReference type="SAM" id="Phobius"/>
    </source>
</evidence>
<evidence type="ECO:0000256" key="5">
    <source>
        <dbReference type="ARBA" id="ARBA00022989"/>
    </source>
</evidence>
<evidence type="ECO:0000256" key="4">
    <source>
        <dbReference type="ARBA" id="ARBA00022982"/>
    </source>
</evidence>
<dbReference type="Pfam" id="PF03188">
    <property type="entry name" value="Cytochrom_B561"/>
    <property type="match status" value="1"/>
</dbReference>
<feature type="transmembrane region" description="Helical" evidence="7">
    <location>
        <begin position="87"/>
        <end position="111"/>
    </location>
</feature>
<keyword evidence="3 7" id="KW-0812">Transmembrane</keyword>
<keyword evidence="6 7" id="KW-0472">Membrane</keyword>
<evidence type="ECO:0000313" key="9">
    <source>
        <dbReference type="EMBL" id="CAK0784854.1"/>
    </source>
</evidence>
<dbReference type="Proteomes" id="UP001314263">
    <property type="component" value="Unassembled WGS sequence"/>
</dbReference>
<sequence length="211" mass="22523">MQRSLLQDDGGPSDILVESHGVLMAVVFVAVLPLSAVIAATFRKAQGSNTWFQVHRTIGIIAALIVVVGLALGIVAWQQSQPASDLLYAHIVIGALIFAFAILQAGTALAAPVRKNASLRRWWRPAHQYNGRLLLLLGLANTFIGIYEAEADNSWYIWVCIVWVAIVGFGVGKAIYNRRSGQVPLAAGSSTPANAATAKANVKAHSSVEMP</sequence>
<dbReference type="PANTHER" id="PTHR23130:SF171">
    <property type="entry name" value="OS01G0895300 PROTEIN"/>
    <property type="match status" value="1"/>
</dbReference>
<feature type="transmembrane region" description="Helical" evidence="7">
    <location>
        <begin position="155"/>
        <end position="176"/>
    </location>
</feature>
<dbReference type="AlphaFoldDB" id="A0AAV1ICU4"/>
<evidence type="ECO:0000256" key="2">
    <source>
        <dbReference type="ARBA" id="ARBA00022448"/>
    </source>
</evidence>
<proteinExistence type="predicted"/>
<keyword evidence="5 7" id="KW-1133">Transmembrane helix</keyword>
<comment type="subcellular location">
    <subcellularLocation>
        <location evidence="1">Membrane</location>
    </subcellularLocation>
</comment>
<evidence type="ECO:0000259" key="8">
    <source>
        <dbReference type="PROSITE" id="PS50939"/>
    </source>
</evidence>
<name>A0AAV1ICU4_9CHLO</name>
<evidence type="ECO:0000256" key="6">
    <source>
        <dbReference type="ARBA" id="ARBA00023136"/>
    </source>
</evidence>
<comment type="caution">
    <text evidence="9">The sequence shown here is derived from an EMBL/GenBank/DDBJ whole genome shotgun (WGS) entry which is preliminary data.</text>
</comment>
<evidence type="ECO:0000256" key="1">
    <source>
        <dbReference type="ARBA" id="ARBA00004370"/>
    </source>
</evidence>
<gene>
    <name evidence="9" type="ORF">CVIRNUC_008059</name>
</gene>
<dbReference type="PROSITE" id="PS50939">
    <property type="entry name" value="CYTOCHROME_B561"/>
    <property type="match status" value="1"/>
</dbReference>
<keyword evidence="2" id="KW-0813">Transport</keyword>
<dbReference type="GO" id="GO:0016020">
    <property type="term" value="C:membrane"/>
    <property type="evidence" value="ECO:0007669"/>
    <property type="project" value="UniProtKB-SubCell"/>
</dbReference>
<feature type="domain" description="Cytochrome b561" evidence="8">
    <location>
        <begin position="1"/>
        <end position="180"/>
    </location>
</feature>
<feature type="transmembrane region" description="Helical" evidence="7">
    <location>
        <begin position="132"/>
        <end position="149"/>
    </location>
</feature>
<reference evidence="9 10" key="1">
    <citation type="submission" date="2023-10" db="EMBL/GenBank/DDBJ databases">
        <authorList>
            <person name="Maclean D."/>
            <person name="Macfadyen A."/>
        </authorList>
    </citation>
    <scope>NUCLEOTIDE SEQUENCE [LARGE SCALE GENOMIC DNA]</scope>
</reference>
<evidence type="ECO:0000313" key="10">
    <source>
        <dbReference type="Proteomes" id="UP001314263"/>
    </source>
</evidence>
<organism evidence="9 10">
    <name type="scientific">Coccomyxa viridis</name>
    <dbReference type="NCBI Taxonomy" id="1274662"/>
    <lineage>
        <taxon>Eukaryota</taxon>
        <taxon>Viridiplantae</taxon>
        <taxon>Chlorophyta</taxon>
        <taxon>core chlorophytes</taxon>
        <taxon>Trebouxiophyceae</taxon>
        <taxon>Trebouxiophyceae incertae sedis</taxon>
        <taxon>Coccomyxaceae</taxon>
        <taxon>Coccomyxa</taxon>
    </lineage>
</organism>
<feature type="transmembrane region" description="Helical" evidence="7">
    <location>
        <begin position="20"/>
        <end position="42"/>
    </location>
</feature>
<dbReference type="CDD" id="cd08760">
    <property type="entry name" value="Cyt_b561_FRRS1_like"/>
    <property type="match status" value="1"/>
</dbReference>
<accession>A0AAV1ICU4</accession>